<feature type="transmembrane region" description="Helical" evidence="1">
    <location>
        <begin position="132"/>
        <end position="153"/>
    </location>
</feature>
<feature type="transmembrane region" description="Helical" evidence="1">
    <location>
        <begin position="173"/>
        <end position="200"/>
    </location>
</feature>
<dbReference type="EMBL" id="AMXE01000160">
    <property type="protein sequence ID" value="ENO83490.1"/>
    <property type="molecule type" value="Genomic_DNA"/>
</dbReference>
<proteinExistence type="predicted"/>
<protein>
    <submittedName>
        <fullName evidence="2">Cytochrome c-type biogenesis protein CcmF</fullName>
    </submittedName>
</protein>
<organism evidence="2 3">
    <name type="scientific">Thauera linaloolentis (strain DSM 12138 / JCM 21573 / CCUG 41526 / CIP 105981 / IAM 15112 / NBRC 102519 / 47Lol)</name>
    <dbReference type="NCBI Taxonomy" id="1123367"/>
    <lineage>
        <taxon>Bacteria</taxon>
        <taxon>Pseudomonadati</taxon>
        <taxon>Pseudomonadota</taxon>
        <taxon>Betaproteobacteria</taxon>
        <taxon>Rhodocyclales</taxon>
        <taxon>Zoogloeaceae</taxon>
        <taxon>Thauera</taxon>
    </lineage>
</organism>
<comment type="caution">
    <text evidence="2">The sequence shown here is derived from an EMBL/GenBank/DDBJ whole genome shotgun (WGS) entry which is preliminary data.</text>
</comment>
<keyword evidence="3" id="KW-1185">Reference proteome</keyword>
<dbReference type="Proteomes" id="UP000013232">
    <property type="component" value="Unassembled WGS sequence"/>
</dbReference>
<keyword evidence="1" id="KW-1133">Transmembrane helix</keyword>
<gene>
    <name evidence="2" type="ORF">C666_18790</name>
</gene>
<evidence type="ECO:0000313" key="2">
    <source>
        <dbReference type="EMBL" id="ENO83490.1"/>
    </source>
</evidence>
<accession>N6XW30</accession>
<feature type="transmembrane region" description="Helical" evidence="1">
    <location>
        <begin position="52"/>
        <end position="72"/>
    </location>
</feature>
<feature type="transmembrane region" description="Helical" evidence="1">
    <location>
        <begin position="107"/>
        <end position="125"/>
    </location>
</feature>
<keyword evidence="1" id="KW-0472">Membrane</keyword>
<keyword evidence="1" id="KW-0812">Transmembrane</keyword>
<sequence>MGASFRAVPAWAAAVVAAALVAGWAAAGQAVLVAAAALALHAVFRPAGRPRVLSLAAALAWGCVLALGWHFAMDGFALRYVWLYSSAELPLHLKLANIWGGDEGTTLLLAACCLSLAASGARAGADAARVSVAAAIAAWYALTTVWLAPFAATPAEWLAQAPSQGMNAHLMKIWMLFHAPLVVLAYAWTLSLAAPALAALRGAASPWPAQARARA</sequence>
<feature type="transmembrane region" description="Helical" evidence="1">
    <location>
        <begin position="12"/>
        <end position="40"/>
    </location>
</feature>
<dbReference type="AlphaFoldDB" id="N6XW30"/>
<name>N6XW30_THAL4</name>
<dbReference type="eggNOG" id="COG1138">
    <property type="taxonomic scope" value="Bacteria"/>
</dbReference>
<reference evidence="2 3" key="1">
    <citation type="submission" date="2012-09" db="EMBL/GenBank/DDBJ databases">
        <title>Draft Genome Sequences of 6 Strains from Genus Thauera.</title>
        <authorList>
            <person name="Liu B."/>
            <person name="Shapleigh J.P."/>
            <person name="Frostegard A.H."/>
        </authorList>
    </citation>
    <scope>NUCLEOTIDE SEQUENCE [LARGE SCALE GENOMIC DNA]</scope>
    <source>
        <strain evidence="3">47Lol / DSM 12138</strain>
    </source>
</reference>
<evidence type="ECO:0000256" key="1">
    <source>
        <dbReference type="SAM" id="Phobius"/>
    </source>
</evidence>
<evidence type="ECO:0000313" key="3">
    <source>
        <dbReference type="Proteomes" id="UP000013232"/>
    </source>
</evidence>
<feature type="non-terminal residue" evidence="2">
    <location>
        <position position="215"/>
    </location>
</feature>